<dbReference type="AlphaFoldDB" id="A0A922MFV8"/>
<evidence type="ECO:0000256" key="2">
    <source>
        <dbReference type="ARBA" id="ARBA00011738"/>
    </source>
</evidence>
<evidence type="ECO:0000313" key="13">
    <source>
        <dbReference type="EMBL" id="KAH9635843.1"/>
    </source>
</evidence>
<dbReference type="FunFam" id="3.40.50.720:FF:000157">
    <property type="entry name" value="Quinoid dihydropteridine reductase"/>
    <property type="match status" value="1"/>
</dbReference>
<dbReference type="InterPro" id="IPR036291">
    <property type="entry name" value="NAD(P)-bd_dom_sf"/>
</dbReference>
<keyword evidence="5" id="KW-0783">Tetrahydrobiopterin biosynthesis</keyword>
<dbReference type="Gene3D" id="3.40.50.720">
    <property type="entry name" value="NAD(P)-binding Rossmann-like Domain"/>
    <property type="match status" value="1"/>
</dbReference>
<evidence type="ECO:0000256" key="11">
    <source>
        <dbReference type="ARBA" id="ARBA00047429"/>
    </source>
</evidence>
<dbReference type="PROSITE" id="PS00061">
    <property type="entry name" value="ADH_SHORT"/>
    <property type="match status" value="1"/>
</dbReference>
<dbReference type="GO" id="GO:0006559">
    <property type="term" value="P:L-phenylalanine catabolic process"/>
    <property type="evidence" value="ECO:0007669"/>
    <property type="project" value="TreeGrafter"/>
</dbReference>
<evidence type="ECO:0000256" key="10">
    <source>
        <dbReference type="ARBA" id="ARBA00042518"/>
    </source>
</evidence>
<dbReference type="GO" id="GO:0070404">
    <property type="term" value="F:NADH binding"/>
    <property type="evidence" value="ECO:0007669"/>
    <property type="project" value="TreeGrafter"/>
</dbReference>
<dbReference type="Proteomes" id="UP000814243">
    <property type="component" value="Unassembled WGS sequence"/>
</dbReference>
<comment type="similarity">
    <text evidence="1">Belongs to the short-chain dehydrogenases/reductases (SDR) family.</text>
</comment>
<dbReference type="PANTHER" id="PTHR15104:SF0">
    <property type="entry name" value="DIHYDROPTERIDINE REDUCTASE"/>
    <property type="match status" value="1"/>
</dbReference>
<gene>
    <name evidence="13" type="ORF">HF086_002403</name>
</gene>
<dbReference type="GO" id="GO:0005737">
    <property type="term" value="C:cytoplasm"/>
    <property type="evidence" value="ECO:0007669"/>
    <property type="project" value="TreeGrafter"/>
</dbReference>
<organism evidence="13 14">
    <name type="scientific">Spodoptera exigua</name>
    <name type="common">Beet armyworm</name>
    <name type="synonym">Noctua fulgens</name>
    <dbReference type="NCBI Taxonomy" id="7107"/>
    <lineage>
        <taxon>Eukaryota</taxon>
        <taxon>Metazoa</taxon>
        <taxon>Ecdysozoa</taxon>
        <taxon>Arthropoda</taxon>
        <taxon>Hexapoda</taxon>
        <taxon>Insecta</taxon>
        <taxon>Pterygota</taxon>
        <taxon>Neoptera</taxon>
        <taxon>Endopterygota</taxon>
        <taxon>Lepidoptera</taxon>
        <taxon>Glossata</taxon>
        <taxon>Ditrysia</taxon>
        <taxon>Noctuoidea</taxon>
        <taxon>Noctuidae</taxon>
        <taxon>Amphipyrinae</taxon>
        <taxon>Spodoptera</taxon>
    </lineage>
</organism>
<dbReference type="GO" id="GO:0004155">
    <property type="term" value="F:6,7-dihydropteridine reductase activity"/>
    <property type="evidence" value="ECO:0007669"/>
    <property type="project" value="UniProtKB-EC"/>
</dbReference>
<dbReference type="SUPFAM" id="SSF51735">
    <property type="entry name" value="NAD(P)-binding Rossmann-fold domains"/>
    <property type="match status" value="1"/>
</dbReference>
<keyword evidence="3" id="KW-0521">NADP</keyword>
<evidence type="ECO:0000256" key="3">
    <source>
        <dbReference type="ARBA" id="ARBA00022857"/>
    </source>
</evidence>
<keyword evidence="4" id="KW-0560">Oxidoreductase</keyword>
<dbReference type="InterPro" id="IPR020904">
    <property type="entry name" value="Sc_DH/Rdtase_CS"/>
</dbReference>
<proteinExistence type="inferred from homology"/>
<evidence type="ECO:0000256" key="5">
    <source>
        <dbReference type="ARBA" id="ARBA00023007"/>
    </source>
</evidence>
<evidence type="ECO:0000256" key="4">
    <source>
        <dbReference type="ARBA" id="ARBA00023002"/>
    </source>
</evidence>
<evidence type="ECO:0000256" key="1">
    <source>
        <dbReference type="ARBA" id="ARBA00006484"/>
    </source>
</evidence>
<evidence type="ECO:0000256" key="6">
    <source>
        <dbReference type="ARBA" id="ARBA00037099"/>
    </source>
</evidence>
<evidence type="ECO:0000256" key="7">
    <source>
        <dbReference type="ARBA" id="ARBA00039153"/>
    </source>
</evidence>
<comment type="caution">
    <text evidence="13">The sequence shown here is derived from an EMBL/GenBank/DDBJ whole genome shotgun (WGS) entry which is preliminary data.</text>
</comment>
<comment type="subunit">
    <text evidence="2">Homodimer.</text>
</comment>
<evidence type="ECO:0000256" key="9">
    <source>
        <dbReference type="ARBA" id="ARBA00041348"/>
    </source>
</evidence>
<comment type="catalytic activity">
    <reaction evidence="11">
        <text>5,6,7,8-tetrahydropteridine + NADP(+) = 6,7-dihydropteridine + NADPH + H(+)</text>
        <dbReference type="Rhea" id="RHEA:17865"/>
        <dbReference type="ChEBI" id="CHEBI:15378"/>
        <dbReference type="ChEBI" id="CHEBI:28889"/>
        <dbReference type="ChEBI" id="CHEBI:30156"/>
        <dbReference type="ChEBI" id="CHEBI:57783"/>
        <dbReference type="ChEBI" id="CHEBI:58349"/>
        <dbReference type="EC" id="1.5.1.34"/>
    </reaction>
    <physiologicalReaction direction="right-to-left" evidence="11">
        <dbReference type="Rhea" id="RHEA:17867"/>
    </physiologicalReaction>
</comment>
<dbReference type="CDD" id="cd05334">
    <property type="entry name" value="DHPR_SDR_c_like"/>
    <property type="match status" value="1"/>
</dbReference>
<dbReference type="GO" id="GO:0070402">
    <property type="term" value="F:NADPH binding"/>
    <property type="evidence" value="ECO:0007669"/>
    <property type="project" value="TreeGrafter"/>
</dbReference>
<protein>
    <recommendedName>
        <fullName evidence="8">Dihydropteridine reductase</fullName>
        <ecNumber evidence="7">1.5.1.34</ecNumber>
    </recommendedName>
    <alternativeName>
        <fullName evidence="10">HDHPR</fullName>
    </alternativeName>
    <alternativeName>
        <fullName evidence="9">Quinoid dihydropteridine reductase</fullName>
    </alternativeName>
</protein>
<evidence type="ECO:0000256" key="8">
    <source>
        <dbReference type="ARBA" id="ARBA00039520"/>
    </source>
</evidence>
<evidence type="ECO:0000256" key="12">
    <source>
        <dbReference type="ARBA" id="ARBA00047536"/>
    </source>
</evidence>
<sequence>MTSHRLLVYGGRGALGNVCVNHFKQANWWVASVDLKPNLKADFNITVPQDASLFQQEKHVITMLDTALRNEKLDAIICVAGGYRRGNAARNLHANAELMWQQTVWPSTIAASVATKYLCNGGLLALTGAKAALDATPDMIGYGMAKAAVHQLTKSLGAKDSGMPENSVTVAVLPKVLDTDVNRKCMPNANFSTWTPLCFVPDLLESWIKGENCPPSGSLVRLETKHHNTEVILPKTKVDKVDVIIE</sequence>
<dbReference type="EC" id="1.5.1.34" evidence="7"/>
<evidence type="ECO:0000313" key="14">
    <source>
        <dbReference type="Proteomes" id="UP000814243"/>
    </source>
</evidence>
<comment type="function">
    <text evidence="6">Catalyzes the conversion of quinonoid dihydrobiopterin into tetrahydrobiopterin.</text>
</comment>
<comment type="catalytic activity">
    <reaction evidence="12">
        <text>5,6,7,8-tetrahydropteridine + NAD(+) = 6,7-dihydropteridine + NADH + H(+)</text>
        <dbReference type="Rhea" id="RHEA:17869"/>
        <dbReference type="ChEBI" id="CHEBI:15378"/>
        <dbReference type="ChEBI" id="CHEBI:28889"/>
        <dbReference type="ChEBI" id="CHEBI:30156"/>
        <dbReference type="ChEBI" id="CHEBI:57540"/>
        <dbReference type="ChEBI" id="CHEBI:57945"/>
        <dbReference type="EC" id="1.5.1.34"/>
    </reaction>
    <physiologicalReaction direction="right-to-left" evidence="12">
        <dbReference type="Rhea" id="RHEA:17871"/>
    </physiologicalReaction>
</comment>
<name>A0A922MFV8_SPOEX</name>
<reference evidence="13" key="1">
    <citation type="journal article" date="2021" name="G3 (Bethesda)">
        <title>Genome and transcriptome analysis of the beet armyworm Spodoptera exigua reveals targets for pest control. .</title>
        <authorList>
            <person name="Simon S."/>
            <person name="Breeschoten T."/>
            <person name="Jansen H.J."/>
            <person name="Dirks R.P."/>
            <person name="Schranz M.E."/>
            <person name="Ros V.I.D."/>
        </authorList>
    </citation>
    <scope>NUCLEOTIDE SEQUENCE</scope>
    <source>
        <strain evidence="13">TB_SE_WUR_2020</strain>
    </source>
</reference>
<dbReference type="EMBL" id="JACEFF010000528">
    <property type="protein sequence ID" value="KAH9635843.1"/>
    <property type="molecule type" value="Genomic_DNA"/>
</dbReference>
<accession>A0A922MFV8</accession>
<dbReference type="GO" id="GO:0006729">
    <property type="term" value="P:tetrahydrobiopterin biosynthetic process"/>
    <property type="evidence" value="ECO:0007669"/>
    <property type="project" value="UniProtKB-KW"/>
</dbReference>
<dbReference type="PANTHER" id="PTHR15104">
    <property type="entry name" value="DIHYDROPTERIDINE REDUCTASE"/>
    <property type="match status" value="1"/>
</dbReference>